<sequence>MWFVKMDQKITATLFELAAKSLLSSEPIVMHALEKIPGGLFVPLFSTAFLGGHKKILKAMVRVWPFHCLHLGSLKTQESYYDILEAMIDGLPIPPAQNSSSRGHKLRILDLRHRSNCKITCSHVRITFPFCLQSCKYSRHAVRNLENTQHRARCLEIGNSGSEVESAQETMELLVNISLSNTLRAQQFLTFLCNKVEQSSGFLHLCCRDLRINRMSTNRHILQILDLGCINHLEMDQAFLNEIITLFAGMIHLHSLSLSNIPFRSYKGRNFRFFLILLGQLENLQELRLSFFYLRDQLHKLLRVLPPHMDALCLPFCGLSIRDVSFLSQSSQATQLRVLNLNNNNFFSEAYEPFQALLEKVSGTIQRLEINNCMMTDSTLLAIIPTLNQCVHLRVFNFAFNPITMPVLKSLLQRLTSLPRLRHVIYPVPVHCYQEQNFYHSLNRQKLAEVQAQVKAMLHMLHQDHVQWATYSD</sequence>
<reference evidence="4 5" key="1">
    <citation type="submission" date="2018-11" db="EMBL/GenBank/DDBJ databases">
        <title>Haplotype-resolved cattle genomes.</title>
        <authorList>
            <person name="Low W.Y."/>
            <person name="Tearle R."/>
            <person name="Bickhart D.M."/>
            <person name="Rosen B.D."/>
            <person name="Koren S."/>
            <person name="Rhie A."/>
            <person name="Hiendleder S."/>
            <person name="Phillippy A.M."/>
            <person name="Smith T.P.L."/>
            <person name="Williams J.L."/>
        </authorList>
    </citation>
    <scope>NUCLEOTIDE SEQUENCE [LARGE SCALE GENOMIC DNA]</scope>
</reference>
<dbReference type="Ensembl" id="ENSBIXT00005045602.1">
    <property type="protein sequence ID" value="ENSBIXP00005034734.1"/>
    <property type="gene ID" value="ENSBIXG00005015797.1"/>
</dbReference>
<protein>
    <recommendedName>
        <fullName evidence="6">Melanoma antigen preferentially expressed in tumors-like</fullName>
    </recommendedName>
</protein>
<dbReference type="Proteomes" id="UP000429181">
    <property type="component" value="Unassembled WGS sequence"/>
</dbReference>
<keyword evidence="2" id="KW-0677">Repeat</keyword>
<organism evidence="3 5">
    <name type="scientific">Bos indicus x Bos taurus</name>
    <name type="common">Hybrid cattle</name>
    <dbReference type="NCBI Taxonomy" id="30522"/>
    <lineage>
        <taxon>Eukaryota</taxon>
        <taxon>Metazoa</taxon>
        <taxon>Chordata</taxon>
        <taxon>Craniata</taxon>
        <taxon>Vertebrata</taxon>
        <taxon>Euteleostomi</taxon>
        <taxon>Mammalia</taxon>
        <taxon>Eutheria</taxon>
        <taxon>Laurasiatheria</taxon>
        <taxon>Artiodactyla</taxon>
        <taxon>Ruminantia</taxon>
        <taxon>Pecora</taxon>
        <taxon>Bovidae</taxon>
        <taxon>Bovinae</taxon>
        <taxon>Bos</taxon>
    </lineage>
</organism>
<dbReference type="Proteomes" id="UP000314981">
    <property type="component" value="Unassembled WGS sequence"/>
</dbReference>
<dbReference type="InterPro" id="IPR032675">
    <property type="entry name" value="LRR_dom_sf"/>
</dbReference>
<dbReference type="GeneTree" id="ENSGT01030000234531"/>
<proteinExistence type="predicted"/>
<keyword evidence="1" id="KW-0433">Leucine-rich repeat</keyword>
<name>A0A4W2I8W5_BOBOX</name>
<accession>A0A4W2I8W5</accession>
<evidence type="ECO:0000313" key="3">
    <source>
        <dbReference type="Ensembl" id="ENSBIXP00005040255.1"/>
    </source>
</evidence>
<dbReference type="AlphaFoldDB" id="A0A4W2I8W5"/>
<reference evidence="3" key="2">
    <citation type="submission" date="2025-05" db="UniProtKB">
        <authorList>
            <consortium name="Ensembl"/>
        </authorList>
    </citation>
    <scope>IDENTIFICATION</scope>
</reference>
<keyword evidence="4" id="KW-1185">Reference proteome</keyword>
<dbReference type="PANTHER" id="PTHR14224:SF1">
    <property type="entry name" value="PRAME LIKE, X-LINKED 1"/>
    <property type="match status" value="1"/>
</dbReference>
<dbReference type="Ensembl" id="ENSBIXT00000014869.1">
    <property type="protein sequence ID" value="ENSBIXP00000026986.1"/>
    <property type="gene ID" value="ENSBIXG00000029016.1"/>
</dbReference>
<dbReference type="GO" id="GO:0005737">
    <property type="term" value="C:cytoplasm"/>
    <property type="evidence" value="ECO:0007669"/>
    <property type="project" value="TreeGrafter"/>
</dbReference>
<evidence type="ECO:0000313" key="4">
    <source>
        <dbReference type="Proteomes" id="UP000314981"/>
    </source>
</evidence>
<evidence type="ECO:0000313" key="5">
    <source>
        <dbReference type="Proteomes" id="UP000429181"/>
    </source>
</evidence>
<evidence type="ECO:0000256" key="2">
    <source>
        <dbReference type="ARBA" id="ARBA00022737"/>
    </source>
</evidence>
<dbReference type="Ensembl" id="ENSBIXT00005032651.1">
    <property type="protein sequence ID" value="ENSBIXP00005040255.1"/>
    <property type="gene ID" value="ENSBIXG00005003907.1"/>
</dbReference>
<dbReference type="PANTHER" id="PTHR14224">
    <property type="entry name" value="SIMILAR TO PREFERENTIALLY EXPRESSED ANTIGEN IN MELANOMA-LIKE 3"/>
    <property type="match status" value="1"/>
</dbReference>
<dbReference type="Gene3D" id="3.80.10.10">
    <property type="entry name" value="Ribonuclease Inhibitor"/>
    <property type="match status" value="1"/>
</dbReference>
<dbReference type="InterPro" id="IPR050694">
    <property type="entry name" value="LRRC14/PRAME"/>
</dbReference>
<dbReference type="OMA" id="IDKMSAH"/>
<evidence type="ECO:0000256" key="1">
    <source>
        <dbReference type="ARBA" id="ARBA00022614"/>
    </source>
</evidence>
<dbReference type="SUPFAM" id="SSF52047">
    <property type="entry name" value="RNI-like"/>
    <property type="match status" value="1"/>
</dbReference>
<evidence type="ECO:0008006" key="6">
    <source>
        <dbReference type="Google" id="ProtNLM"/>
    </source>
</evidence>